<comment type="caution">
    <text evidence="1">The sequence shown here is derived from an EMBL/GenBank/DDBJ whole genome shotgun (WGS) entry which is preliminary data.</text>
</comment>
<organism evidence="1 2">
    <name type="scientific">Vitis vinifera</name>
    <name type="common">Grape</name>
    <dbReference type="NCBI Taxonomy" id="29760"/>
    <lineage>
        <taxon>Eukaryota</taxon>
        <taxon>Viridiplantae</taxon>
        <taxon>Streptophyta</taxon>
        <taxon>Embryophyta</taxon>
        <taxon>Tracheophyta</taxon>
        <taxon>Spermatophyta</taxon>
        <taxon>Magnoliopsida</taxon>
        <taxon>eudicotyledons</taxon>
        <taxon>Gunneridae</taxon>
        <taxon>Pentapetalae</taxon>
        <taxon>rosids</taxon>
        <taxon>Vitales</taxon>
        <taxon>Vitaceae</taxon>
        <taxon>Viteae</taxon>
        <taxon>Vitis</taxon>
    </lineage>
</organism>
<accession>A0A438G0K4</accession>
<dbReference type="AlphaFoldDB" id="A0A438G0K4"/>
<sequence length="202" mass="22625">MPPLSNSPPFSFTSCSSTSVPYFHYAYAYHVPNMPTHLSHVPPFPCKRDPMRASARSSLTPLPHLRHASPLAPTNRASCAGEGWTMRGVSIPPRVTSSGCPWKPPSSPTEYSAIYLHIYTKRLMKGKTQLGWCQISAGDILEGFTPSRTRRHRGYRLRDRDMYERAWDCECCGEVRRVISSLPAEAAAPHLYSFIPSWPSST</sequence>
<evidence type="ECO:0000313" key="2">
    <source>
        <dbReference type="Proteomes" id="UP000288805"/>
    </source>
</evidence>
<gene>
    <name evidence="1" type="ORF">CK203_057689</name>
</gene>
<proteinExistence type="predicted"/>
<dbReference type="EMBL" id="QGNW01000685">
    <property type="protein sequence ID" value="RVW65742.1"/>
    <property type="molecule type" value="Genomic_DNA"/>
</dbReference>
<reference evidence="1 2" key="1">
    <citation type="journal article" date="2018" name="PLoS Genet.">
        <title>Population sequencing reveals clonal diversity and ancestral inbreeding in the grapevine cultivar Chardonnay.</title>
        <authorList>
            <person name="Roach M.J."/>
            <person name="Johnson D.L."/>
            <person name="Bohlmann J."/>
            <person name="van Vuuren H.J."/>
            <person name="Jones S.J."/>
            <person name="Pretorius I.S."/>
            <person name="Schmidt S.A."/>
            <person name="Borneman A.R."/>
        </authorList>
    </citation>
    <scope>NUCLEOTIDE SEQUENCE [LARGE SCALE GENOMIC DNA]</scope>
    <source>
        <strain evidence="2">cv. Chardonnay</strain>
        <tissue evidence="1">Leaf</tissue>
    </source>
</reference>
<name>A0A438G0K4_VITVI</name>
<protein>
    <submittedName>
        <fullName evidence="1">Uncharacterized protein</fullName>
    </submittedName>
</protein>
<evidence type="ECO:0000313" key="1">
    <source>
        <dbReference type="EMBL" id="RVW65742.1"/>
    </source>
</evidence>
<dbReference type="Proteomes" id="UP000288805">
    <property type="component" value="Unassembled WGS sequence"/>
</dbReference>